<gene>
    <name evidence="2" type="ORF">MSAN_02232400</name>
</gene>
<dbReference type="PANTHER" id="PTHR46411:SF3">
    <property type="entry name" value="AAA+ ATPASE DOMAIN-CONTAINING PROTEIN"/>
    <property type="match status" value="1"/>
</dbReference>
<dbReference type="GO" id="GO:0016887">
    <property type="term" value="F:ATP hydrolysis activity"/>
    <property type="evidence" value="ECO:0007669"/>
    <property type="project" value="InterPro"/>
</dbReference>
<reference evidence="2" key="1">
    <citation type="submission" date="2020-05" db="EMBL/GenBank/DDBJ databases">
        <title>Mycena genomes resolve the evolution of fungal bioluminescence.</title>
        <authorList>
            <person name="Tsai I.J."/>
        </authorList>
    </citation>
    <scope>NUCLEOTIDE SEQUENCE</scope>
    <source>
        <strain evidence="2">160909Yilan</strain>
    </source>
</reference>
<keyword evidence="3" id="KW-1185">Reference proteome</keyword>
<proteinExistence type="predicted"/>
<dbReference type="Pfam" id="PF00004">
    <property type="entry name" value="AAA"/>
    <property type="match status" value="1"/>
</dbReference>
<protein>
    <submittedName>
        <fullName evidence="2">AAA family ATPase</fullName>
    </submittedName>
</protein>
<evidence type="ECO:0000313" key="3">
    <source>
        <dbReference type="Proteomes" id="UP000623467"/>
    </source>
</evidence>
<dbReference type="SUPFAM" id="SSF52540">
    <property type="entry name" value="P-loop containing nucleoside triphosphate hydrolases"/>
    <property type="match status" value="1"/>
</dbReference>
<dbReference type="GO" id="GO:0005524">
    <property type="term" value="F:ATP binding"/>
    <property type="evidence" value="ECO:0007669"/>
    <property type="project" value="InterPro"/>
</dbReference>
<dbReference type="AlphaFoldDB" id="A0A8H6XBP0"/>
<dbReference type="InterPro" id="IPR003593">
    <property type="entry name" value="AAA+_ATPase"/>
</dbReference>
<comment type="caution">
    <text evidence="2">The sequence shown here is derived from an EMBL/GenBank/DDBJ whole genome shotgun (WGS) entry which is preliminary data.</text>
</comment>
<name>A0A8H6XBP0_9AGAR</name>
<dbReference type="OrthoDB" id="10042665at2759"/>
<feature type="domain" description="AAA+ ATPase" evidence="1">
    <location>
        <begin position="541"/>
        <end position="687"/>
    </location>
</feature>
<dbReference type="InterPro" id="IPR003959">
    <property type="entry name" value="ATPase_AAA_core"/>
</dbReference>
<dbReference type="CDD" id="cd19481">
    <property type="entry name" value="RecA-like_protease"/>
    <property type="match status" value="1"/>
</dbReference>
<dbReference type="PANTHER" id="PTHR46411">
    <property type="entry name" value="FAMILY ATPASE, PUTATIVE-RELATED"/>
    <property type="match status" value="1"/>
</dbReference>
<dbReference type="Gene3D" id="3.40.50.300">
    <property type="entry name" value="P-loop containing nucleotide triphosphate hydrolases"/>
    <property type="match status" value="1"/>
</dbReference>
<organism evidence="2 3">
    <name type="scientific">Mycena sanguinolenta</name>
    <dbReference type="NCBI Taxonomy" id="230812"/>
    <lineage>
        <taxon>Eukaryota</taxon>
        <taxon>Fungi</taxon>
        <taxon>Dikarya</taxon>
        <taxon>Basidiomycota</taxon>
        <taxon>Agaricomycotina</taxon>
        <taxon>Agaricomycetes</taxon>
        <taxon>Agaricomycetidae</taxon>
        <taxon>Agaricales</taxon>
        <taxon>Marasmiineae</taxon>
        <taxon>Mycenaceae</taxon>
        <taxon>Mycena</taxon>
    </lineage>
</organism>
<accession>A0A8H6XBP0</accession>
<dbReference type="SMART" id="SM00382">
    <property type="entry name" value="AAA"/>
    <property type="match status" value="1"/>
</dbReference>
<dbReference type="InterPro" id="IPR054289">
    <property type="entry name" value="DUF7025"/>
</dbReference>
<evidence type="ECO:0000259" key="1">
    <source>
        <dbReference type="SMART" id="SM00382"/>
    </source>
</evidence>
<dbReference type="InterPro" id="IPR027417">
    <property type="entry name" value="P-loop_NTPase"/>
</dbReference>
<evidence type="ECO:0000313" key="2">
    <source>
        <dbReference type="EMBL" id="KAF7337591.1"/>
    </source>
</evidence>
<sequence>MSSLLDAGGWLLSAILNAESYVNDIDTLAKVNGLTPDEPVVVPPVGASASAAIPSTYGVAPPMPQQVPDMKKLKEEMEMLARKKELDALNAEYMEVPYGSKAELVHLEKRWDKNGDEYYIRQDKAASRIVGTNWWEKHILVVIRHFTRISLSREKENVQQTTTEAYSESVQQTTVEVYSEHLRKILARVISDYPGISFRTKHISLTFPAHSLYHYLSELRAEAETLEEGSVELEHLNVLLDFIETQFADIIEQVKNLRPQNLITYDTLWTLFRPGTIIHSKVRGYDRAFQLQAYYVKPEKQEDAGFYCVGTYTDYDGENFGMRLEDLQITPFTGSTHIATLSVAPLDMRARKDELRMALIERGKRFQLMRGQCHGEYVGVAIDQGENDMYFTRYMPRPRGNEAEKKFSIKSRVMIDGKSYNRICADFSWEADDEETNRILYGAEDNLSAEERVASKARKAAEKGEQETTDEETLLCTNILRGFSFADKKWCQLFIENFSEISWNQRLVLPEDSKNLILALVSSHLGAEERRFSDIIKGKGRGLVMVLHGAPGVGKTLTAECIAEYTRRPLYVISSGDLGTTAADLEWGLTRILDLAHTWKAILLIDEVNTYSLSYLPANAYLCPFLLYRLTYFLEKRTLTDVHRNALVSVFLRLLEYYEGILFLTTNRINTFDPAFQSRIHQALKYENLAAPARKRLWKDFLGKLKGGANISEEGYDLLAQYNINGREIKNAVKTAESLASFMKQPLSLEYLKTVLKTHADFAEALTKK</sequence>
<dbReference type="Proteomes" id="UP000623467">
    <property type="component" value="Unassembled WGS sequence"/>
</dbReference>
<dbReference type="Pfam" id="PF22942">
    <property type="entry name" value="DUF7025"/>
    <property type="match status" value="1"/>
</dbReference>
<dbReference type="EMBL" id="JACAZH010000033">
    <property type="protein sequence ID" value="KAF7337591.1"/>
    <property type="molecule type" value="Genomic_DNA"/>
</dbReference>